<organism evidence="2 3">
    <name type="scientific">Candidatus Avisuccinivibrio stercorigallinarum</name>
    <dbReference type="NCBI Taxonomy" id="2840704"/>
    <lineage>
        <taxon>Bacteria</taxon>
        <taxon>Pseudomonadati</taxon>
        <taxon>Pseudomonadota</taxon>
        <taxon>Gammaproteobacteria</taxon>
        <taxon>Aeromonadales</taxon>
        <taxon>Succinivibrionaceae</taxon>
        <taxon>Succinivibrionaceae incertae sedis</taxon>
        <taxon>Candidatus Avisuccinivibrio</taxon>
    </lineage>
</organism>
<dbReference type="Proteomes" id="UP000823631">
    <property type="component" value="Unassembled WGS sequence"/>
</dbReference>
<dbReference type="SUPFAM" id="SSF50249">
    <property type="entry name" value="Nucleic acid-binding proteins"/>
    <property type="match status" value="1"/>
</dbReference>
<keyword evidence="1" id="KW-0472">Membrane</keyword>
<feature type="transmembrane region" description="Helical" evidence="1">
    <location>
        <begin position="246"/>
        <end position="267"/>
    </location>
</feature>
<reference evidence="2" key="2">
    <citation type="journal article" date="2021" name="PeerJ">
        <title>Extensive microbial diversity within the chicken gut microbiome revealed by metagenomics and culture.</title>
        <authorList>
            <person name="Gilroy R."/>
            <person name="Ravi A."/>
            <person name="Getino M."/>
            <person name="Pursley I."/>
            <person name="Horton D.L."/>
            <person name="Alikhan N.F."/>
            <person name="Baker D."/>
            <person name="Gharbi K."/>
            <person name="Hall N."/>
            <person name="Watson M."/>
            <person name="Adriaenssens E.M."/>
            <person name="Foster-Nyarko E."/>
            <person name="Jarju S."/>
            <person name="Secka A."/>
            <person name="Antonio M."/>
            <person name="Oren A."/>
            <person name="Chaudhuri R.R."/>
            <person name="La Ragione R."/>
            <person name="Hildebrand F."/>
            <person name="Pallen M.J."/>
        </authorList>
    </citation>
    <scope>NUCLEOTIDE SEQUENCE</scope>
    <source>
        <strain evidence="2">17213</strain>
    </source>
</reference>
<keyword evidence="1" id="KW-0812">Transmembrane</keyword>
<proteinExistence type="predicted"/>
<dbReference type="InterPro" id="IPR012340">
    <property type="entry name" value="NA-bd_OB-fold"/>
</dbReference>
<reference evidence="2" key="1">
    <citation type="submission" date="2020-10" db="EMBL/GenBank/DDBJ databases">
        <authorList>
            <person name="Gilroy R."/>
        </authorList>
    </citation>
    <scope>NUCLEOTIDE SEQUENCE</scope>
    <source>
        <strain evidence="2">17213</strain>
    </source>
</reference>
<evidence type="ECO:0000256" key="1">
    <source>
        <dbReference type="SAM" id="Phobius"/>
    </source>
</evidence>
<dbReference type="Gene3D" id="2.40.50.140">
    <property type="entry name" value="Nucleic acid-binding proteins"/>
    <property type="match status" value="1"/>
</dbReference>
<evidence type="ECO:0000313" key="3">
    <source>
        <dbReference type="Proteomes" id="UP000823631"/>
    </source>
</evidence>
<sequence>MSFELEAPAGKSVRHRGCIVSYVPEKGCGYIKSQDGHAVSFNAAALADPVQDASRLKDGAQVSFELVPTPDGYAAANLRVDQDAAVAAAAPAASARAAEICYQVPDNIPLFEGPVGGAFELLSEASDFCVRVSDVSLDAARDRLRALAASIGANALHSVKYTFNEGRRGQTIHHFEGVPCFVGRQSESGTITRAGVPFDLNHRAQEYFERMQSTQPLPVKSRLTRLDVVVLGLSLFFFALSRFWGLVSLGIGALFMVVFVFRVLTVLSHGREKPKAEGPQDNSIFRRRR</sequence>
<accession>A0A9D9DAD6</accession>
<evidence type="ECO:0008006" key="4">
    <source>
        <dbReference type="Google" id="ProtNLM"/>
    </source>
</evidence>
<dbReference type="AlphaFoldDB" id="A0A9D9DAD6"/>
<comment type="caution">
    <text evidence="2">The sequence shown here is derived from an EMBL/GenBank/DDBJ whole genome shotgun (WGS) entry which is preliminary data.</text>
</comment>
<name>A0A9D9DAD6_9GAMM</name>
<keyword evidence="1" id="KW-1133">Transmembrane helix</keyword>
<evidence type="ECO:0000313" key="2">
    <source>
        <dbReference type="EMBL" id="MBO8416051.1"/>
    </source>
</evidence>
<protein>
    <recommendedName>
        <fullName evidence="4">CSD domain-containing protein</fullName>
    </recommendedName>
</protein>
<gene>
    <name evidence="2" type="ORF">IAB19_06710</name>
</gene>
<dbReference type="EMBL" id="JADINH010000142">
    <property type="protein sequence ID" value="MBO8416051.1"/>
    <property type="molecule type" value="Genomic_DNA"/>
</dbReference>